<name>A0ABS8WJH1_DATST</name>
<evidence type="ECO:0000313" key="1">
    <source>
        <dbReference type="EMBL" id="MCE3050968.1"/>
    </source>
</evidence>
<comment type="caution">
    <text evidence="1">The sequence shown here is derived from an EMBL/GenBank/DDBJ whole genome shotgun (WGS) entry which is preliminary data.</text>
</comment>
<sequence>MALGVCKFNLCQREYTMGRKGKGGGRGRDRPQMTLITTIRSSISARINGASLDPTSTIVTQVMQQSLAGTTLGSAKSPNPNLDLLLSGRSGLISLEQFTESME</sequence>
<organism evidence="1 2">
    <name type="scientific">Datura stramonium</name>
    <name type="common">Jimsonweed</name>
    <name type="synonym">Common thornapple</name>
    <dbReference type="NCBI Taxonomy" id="4076"/>
    <lineage>
        <taxon>Eukaryota</taxon>
        <taxon>Viridiplantae</taxon>
        <taxon>Streptophyta</taxon>
        <taxon>Embryophyta</taxon>
        <taxon>Tracheophyta</taxon>
        <taxon>Spermatophyta</taxon>
        <taxon>Magnoliopsida</taxon>
        <taxon>eudicotyledons</taxon>
        <taxon>Gunneridae</taxon>
        <taxon>Pentapetalae</taxon>
        <taxon>asterids</taxon>
        <taxon>lamiids</taxon>
        <taxon>Solanales</taxon>
        <taxon>Solanaceae</taxon>
        <taxon>Solanoideae</taxon>
        <taxon>Datureae</taxon>
        <taxon>Datura</taxon>
    </lineage>
</organism>
<dbReference type="EMBL" id="JACEIK010008052">
    <property type="protein sequence ID" value="MCE3050968.1"/>
    <property type="molecule type" value="Genomic_DNA"/>
</dbReference>
<accession>A0ABS8WJH1</accession>
<dbReference type="Proteomes" id="UP000823775">
    <property type="component" value="Unassembled WGS sequence"/>
</dbReference>
<gene>
    <name evidence="1" type="ORF">HAX54_048621</name>
</gene>
<proteinExistence type="predicted"/>
<evidence type="ECO:0000313" key="2">
    <source>
        <dbReference type="Proteomes" id="UP000823775"/>
    </source>
</evidence>
<protein>
    <submittedName>
        <fullName evidence="1">Uncharacterized protein</fullName>
    </submittedName>
</protein>
<reference evidence="1 2" key="1">
    <citation type="journal article" date="2021" name="BMC Genomics">
        <title>Datura genome reveals duplications of psychoactive alkaloid biosynthetic genes and high mutation rate following tissue culture.</title>
        <authorList>
            <person name="Rajewski A."/>
            <person name="Carter-House D."/>
            <person name="Stajich J."/>
            <person name="Litt A."/>
        </authorList>
    </citation>
    <scope>NUCLEOTIDE SEQUENCE [LARGE SCALE GENOMIC DNA]</scope>
    <source>
        <strain evidence="1">AR-01</strain>
    </source>
</reference>
<keyword evidence="2" id="KW-1185">Reference proteome</keyword>